<evidence type="ECO:0000256" key="8">
    <source>
        <dbReference type="ARBA" id="ARBA00023098"/>
    </source>
</evidence>
<evidence type="ECO:0000256" key="7">
    <source>
        <dbReference type="ARBA" id="ARBA00022989"/>
    </source>
</evidence>
<keyword evidence="5 12" id="KW-0812">Transmembrane</keyword>
<dbReference type="EMBL" id="UINC01000106">
    <property type="protein sequence ID" value="SUZ49167.1"/>
    <property type="molecule type" value="Genomic_DNA"/>
</dbReference>
<evidence type="ECO:0000256" key="11">
    <source>
        <dbReference type="ARBA" id="ARBA00023264"/>
    </source>
</evidence>
<dbReference type="GO" id="GO:0005886">
    <property type="term" value="C:plasma membrane"/>
    <property type="evidence" value="ECO:0007669"/>
    <property type="project" value="UniProtKB-SubCell"/>
</dbReference>
<evidence type="ECO:0000256" key="9">
    <source>
        <dbReference type="ARBA" id="ARBA00023136"/>
    </source>
</evidence>
<feature type="transmembrane region" description="Helical" evidence="12">
    <location>
        <begin position="12"/>
        <end position="38"/>
    </location>
</feature>
<evidence type="ECO:0000313" key="13">
    <source>
        <dbReference type="EMBL" id="SUZ49167.1"/>
    </source>
</evidence>
<feature type="transmembrane region" description="Helical" evidence="12">
    <location>
        <begin position="135"/>
        <end position="157"/>
    </location>
</feature>
<evidence type="ECO:0000256" key="10">
    <source>
        <dbReference type="ARBA" id="ARBA00023209"/>
    </source>
</evidence>
<keyword evidence="10" id="KW-0594">Phospholipid biosynthesis</keyword>
<feature type="transmembrane region" description="Helical" evidence="12">
    <location>
        <begin position="58"/>
        <end position="76"/>
    </location>
</feature>
<comment type="subcellular location">
    <subcellularLocation>
        <location evidence="1">Cell membrane</location>
        <topology evidence="1">Multi-pass membrane protein</topology>
    </subcellularLocation>
</comment>
<feature type="transmembrane region" description="Helical" evidence="12">
    <location>
        <begin position="253"/>
        <end position="271"/>
    </location>
</feature>
<reference evidence="13" key="1">
    <citation type="submission" date="2018-05" db="EMBL/GenBank/DDBJ databases">
        <authorList>
            <person name="Lanie J.A."/>
            <person name="Ng W.-L."/>
            <person name="Kazmierczak K.M."/>
            <person name="Andrzejewski T.M."/>
            <person name="Davidsen T.M."/>
            <person name="Wayne K.J."/>
            <person name="Tettelin H."/>
            <person name="Glass J.I."/>
            <person name="Rusch D."/>
            <person name="Podicherti R."/>
            <person name="Tsui H.-C.T."/>
            <person name="Winkler M.E."/>
        </authorList>
    </citation>
    <scope>NUCLEOTIDE SEQUENCE</scope>
</reference>
<evidence type="ECO:0000256" key="5">
    <source>
        <dbReference type="ARBA" id="ARBA00022692"/>
    </source>
</evidence>
<sequence>MKELKGRKLILFFGIPFGIGCYFLGNPIFAIITTLIMLGGIDEFYTLSEKKGGHPNRIFGFIITLLIAVSYSGVYVHHQITIMGLICFSVVSVFFIEIINNKEEPLLNISTTFLGILFVPSMLGTIIYIRQMDHIYNSNIVLTLFLSVWLCDIAAFFFGTKWGKKKILPSISPKKSWVGSVSGFIVSVLVFILSYRLDFLGIRYVLFDAVIFGSIAGIFSQLGDFAESMLKRDAGVKDSGDLLRAHGGILDRFDSLLFSSAMIYIHLLIFID</sequence>
<evidence type="ECO:0000256" key="6">
    <source>
        <dbReference type="ARBA" id="ARBA00022695"/>
    </source>
</evidence>
<keyword evidence="6" id="KW-0548">Nucleotidyltransferase</keyword>
<feature type="transmembrane region" description="Helical" evidence="12">
    <location>
        <begin position="177"/>
        <end position="195"/>
    </location>
</feature>
<dbReference type="GO" id="GO:0016024">
    <property type="term" value="P:CDP-diacylglycerol biosynthetic process"/>
    <property type="evidence" value="ECO:0007669"/>
    <property type="project" value="TreeGrafter"/>
</dbReference>
<feature type="transmembrane region" description="Helical" evidence="12">
    <location>
        <begin position="82"/>
        <end position="99"/>
    </location>
</feature>
<gene>
    <name evidence="14" type="ORF">METZ01_LOCUS100781</name>
    <name evidence="13" type="ORF">METZ01_LOCUS2021</name>
</gene>
<dbReference type="PROSITE" id="PS51257">
    <property type="entry name" value="PROKAR_LIPOPROTEIN"/>
    <property type="match status" value="1"/>
</dbReference>
<evidence type="ECO:0000256" key="2">
    <source>
        <dbReference type="ARBA" id="ARBA00022475"/>
    </source>
</evidence>
<accession>A0A381N3S8</accession>
<dbReference type="PANTHER" id="PTHR46382:SF1">
    <property type="entry name" value="PHOSPHATIDATE CYTIDYLYLTRANSFERASE"/>
    <property type="match status" value="1"/>
</dbReference>
<organism evidence="13">
    <name type="scientific">marine metagenome</name>
    <dbReference type="NCBI Taxonomy" id="408172"/>
    <lineage>
        <taxon>unclassified sequences</taxon>
        <taxon>metagenomes</taxon>
        <taxon>ecological metagenomes</taxon>
    </lineage>
</organism>
<dbReference type="GO" id="GO:0004605">
    <property type="term" value="F:phosphatidate cytidylyltransferase activity"/>
    <property type="evidence" value="ECO:0007669"/>
    <property type="project" value="TreeGrafter"/>
</dbReference>
<keyword evidence="3" id="KW-0444">Lipid biosynthesis</keyword>
<keyword evidence="2" id="KW-1003">Cell membrane</keyword>
<keyword evidence="9 12" id="KW-0472">Membrane</keyword>
<keyword evidence="11" id="KW-1208">Phospholipid metabolism</keyword>
<name>A0A381N3S8_9ZZZZ</name>
<dbReference type="PANTHER" id="PTHR46382">
    <property type="entry name" value="PHOSPHATIDATE CYTIDYLYLTRANSFERASE"/>
    <property type="match status" value="1"/>
</dbReference>
<dbReference type="Pfam" id="PF01148">
    <property type="entry name" value="CTP_transf_1"/>
    <property type="match status" value="1"/>
</dbReference>
<dbReference type="AlphaFoldDB" id="A0A381N3S8"/>
<evidence type="ECO:0000313" key="14">
    <source>
        <dbReference type="EMBL" id="SVA47927.1"/>
    </source>
</evidence>
<evidence type="ECO:0008006" key="15">
    <source>
        <dbReference type="Google" id="ProtNLM"/>
    </source>
</evidence>
<keyword evidence="8" id="KW-0443">Lipid metabolism</keyword>
<dbReference type="EMBL" id="UINC01010803">
    <property type="protein sequence ID" value="SVA47927.1"/>
    <property type="molecule type" value="Genomic_DNA"/>
</dbReference>
<feature type="transmembrane region" description="Helical" evidence="12">
    <location>
        <begin position="106"/>
        <end position="129"/>
    </location>
</feature>
<evidence type="ECO:0000256" key="3">
    <source>
        <dbReference type="ARBA" id="ARBA00022516"/>
    </source>
</evidence>
<keyword evidence="4" id="KW-0808">Transferase</keyword>
<evidence type="ECO:0000256" key="4">
    <source>
        <dbReference type="ARBA" id="ARBA00022679"/>
    </source>
</evidence>
<protein>
    <recommendedName>
        <fullName evidence="15">Phosphatidate cytidylyltransferase</fullName>
    </recommendedName>
</protein>
<feature type="transmembrane region" description="Helical" evidence="12">
    <location>
        <begin position="201"/>
        <end position="222"/>
    </location>
</feature>
<keyword evidence="7 12" id="KW-1133">Transmembrane helix</keyword>
<proteinExistence type="predicted"/>
<evidence type="ECO:0000256" key="12">
    <source>
        <dbReference type="SAM" id="Phobius"/>
    </source>
</evidence>
<evidence type="ECO:0000256" key="1">
    <source>
        <dbReference type="ARBA" id="ARBA00004651"/>
    </source>
</evidence>